<organism evidence="1 2">
    <name type="scientific">Brachionus plicatilis</name>
    <name type="common">Marine rotifer</name>
    <name type="synonym">Brachionus muelleri</name>
    <dbReference type="NCBI Taxonomy" id="10195"/>
    <lineage>
        <taxon>Eukaryota</taxon>
        <taxon>Metazoa</taxon>
        <taxon>Spiralia</taxon>
        <taxon>Gnathifera</taxon>
        <taxon>Rotifera</taxon>
        <taxon>Eurotatoria</taxon>
        <taxon>Monogononta</taxon>
        <taxon>Pseudotrocha</taxon>
        <taxon>Ploima</taxon>
        <taxon>Brachionidae</taxon>
        <taxon>Brachionus</taxon>
    </lineage>
</organism>
<sequence length="94" mass="11248">MRPKNILLYNFFKTGRPTLALEHSVCSRAALEHSFQNYNLKIQFRRGLILNKIYLLSDYYCAEILARKNIYHQEEVEIFSQLRMDLNRSFQTSD</sequence>
<protein>
    <submittedName>
        <fullName evidence="1">Uncharacterized protein</fullName>
    </submittedName>
</protein>
<name>A0A3M7QAW7_BRAPC</name>
<dbReference type="AlphaFoldDB" id="A0A3M7QAW7"/>
<proteinExistence type="predicted"/>
<dbReference type="Proteomes" id="UP000276133">
    <property type="component" value="Unassembled WGS sequence"/>
</dbReference>
<gene>
    <name evidence="1" type="ORF">BpHYR1_043620</name>
</gene>
<accession>A0A3M7QAW7</accession>
<dbReference type="EMBL" id="REGN01006783">
    <property type="protein sequence ID" value="RNA08304.1"/>
    <property type="molecule type" value="Genomic_DNA"/>
</dbReference>
<evidence type="ECO:0000313" key="1">
    <source>
        <dbReference type="EMBL" id="RNA08304.1"/>
    </source>
</evidence>
<comment type="caution">
    <text evidence="1">The sequence shown here is derived from an EMBL/GenBank/DDBJ whole genome shotgun (WGS) entry which is preliminary data.</text>
</comment>
<reference evidence="1 2" key="1">
    <citation type="journal article" date="2018" name="Sci. Rep.">
        <title>Genomic signatures of local adaptation to the degree of environmental predictability in rotifers.</title>
        <authorList>
            <person name="Franch-Gras L."/>
            <person name="Hahn C."/>
            <person name="Garcia-Roger E.M."/>
            <person name="Carmona M.J."/>
            <person name="Serra M."/>
            <person name="Gomez A."/>
        </authorList>
    </citation>
    <scope>NUCLEOTIDE SEQUENCE [LARGE SCALE GENOMIC DNA]</scope>
    <source>
        <strain evidence="1">HYR1</strain>
    </source>
</reference>
<evidence type="ECO:0000313" key="2">
    <source>
        <dbReference type="Proteomes" id="UP000276133"/>
    </source>
</evidence>
<keyword evidence="2" id="KW-1185">Reference proteome</keyword>